<name>A0ABV6R541_9CAUL</name>
<keyword evidence="2" id="KW-0503">Monooxygenase</keyword>
<gene>
    <name evidence="4" type="ORF">ACFFGE_11735</name>
</gene>
<organism evidence="4 5">
    <name type="scientific">Brevundimonas balnearis</name>
    <dbReference type="NCBI Taxonomy" id="1572858"/>
    <lineage>
        <taxon>Bacteria</taxon>
        <taxon>Pseudomonadati</taxon>
        <taxon>Pseudomonadota</taxon>
        <taxon>Alphaproteobacteria</taxon>
        <taxon>Caulobacterales</taxon>
        <taxon>Caulobacteraceae</taxon>
        <taxon>Brevundimonas</taxon>
    </lineage>
</organism>
<comment type="caution">
    <text evidence="4">The sequence shown here is derived from an EMBL/GenBank/DDBJ whole genome shotgun (WGS) entry which is preliminary data.</text>
</comment>
<dbReference type="Gene3D" id="3.50.50.60">
    <property type="entry name" value="FAD/NAD(P)-binding domain"/>
    <property type="match status" value="1"/>
</dbReference>
<dbReference type="InterPro" id="IPR002938">
    <property type="entry name" value="FAD-bd"/>
</dbReference>
<evidence type="ECO:0000259" key="3">
    <source>
        <dbReference type="Pfam" id="PF01494"/>
    </source>
</evidence>
<dbReference type="Proteomes" id="UP001589906">
    <property type="component" value="Unassembled WGS sequence"/>
</dbReference>
<evidence type="ECO:0000256" key="1">
    <source>
        <dbReference type="ARBA" id="ARBA00023002"/>
    </source>
</evidence>
<dbReference type="PANTHER" id="PTHR13789">
    <property type="entry name" value="MONOOXYGENASE"/>
    <property type="match status" value="1"/>
</dbReference>
<protein>
    <submittedName>
        <fullName evidence="4">FAD-dependent oxidoreductase</fullName>
    </submittedName>
</protein>
<dbReference type="InterPro" id="IPR050493">
    <property type="entry name" value="FAD-dep_Monooxygenase_BioMet"/>
</dbReference>
<evidence type="ECO:0000256" key="2">
    <source>
        <dbReference type="ARBA" id="ARBA00023033"/>
    </source>
</evidence>
<dbReference type="InterPro" id="IPR036188">
    <property type="entry name" value="FAD/NAD-bd_sf"/>
</dbReference>
<feature type="domain" description="FAD-binding" evidence="3">
    <location>
        <begin position="7"/>
        <end position="336"/>
    </location>
</feature>
<dbReference type="RefSeq" id="WP_376836587.1">
    <property type="nucleotide sequence ID" value="NZ_JBHLSW010000007.1"/>
</dbReference>
<dbReference type="Pfam" id="PF01494">
    <property type="entry name" value="FAD_binding_3"/>
    <property type="match status" value="1"/>
</dbReference>
<dbReference type="EMBL" id="JBHLSW010000007">
    <property type="protein sequence ID" value="MFC0634541.1"/>
    <property type="molecule type" value="Genomic_DNA"/>
</dbReference>
<dbReference type="PRINTS" id="PR00420">
    <property type="entry name" value="RNGMNOXGNASE"/>
</dbReference>
<proteinExistence type="predicted"/>
<dbReference type="PANTHER" id="PTHR13789:SF309">
    <property type="entry name" value="PUTATIVE (AFU_ORTHOLOGUE AFUA_6G14510)-RELATED"/>
    <property type="match status" value="1"/>
</dbReference>
<sequence length="394" mass="42358">MSRPHTIAVAGAGPAGLAAAIALARQGREVVMHERFDAPAPVGAGFMLQPTGLAVMRALGLEAEIRALGQPLTHIVGRRHPTGDLVLDVSYAHLRRSEAALGVHRAALFDVLHRAALQSGVRFEAGFTAVDADEGRLIAADGRRTPRFDLVVDATGARSLIAERRLGARRRALAFGALWATTPWPRTADFDPSALQQVYRAADKMIGVLPVGRRPDAPQALATFFWSLKTADHARWRDAGLEAWKAEVLAFWPACAPVLEGITTPDQLTLARYGHHTLALPVAPGLAAIGDAAHATSPQLGQGVNMGLLDAFGLAEAVEREADRDRALWAYAAARRWHIRLYQALSLVFTPFYQADGKLLPWVRDHVLGRIARAPGAARLLAATVSGLLLDPRP</sequence>
<accession>A0ABV6R541</accession>
<evidence type="ECO:0000313" key="4">
    <source>
        <dbReference type="EMBL" id="MFC0634541.1"/>
    </source>
</evidence>
<evidence type="ECO:0000313" key="5">
    <source>
        <dbReference type="Proteomes" id="UP001589906"/>
    </source>
</evidence>
<reference evidence="4 5" key="1">
    <citation type="submission" date="2024-09" db="EMBL/GenBank/DDBJ databases">
        <authorList>
            <person name="Sun Q."/>
            <person name="Mori K."/>
        </authorList>
    </citation>
    <scope>NUCLEOTIDE SEQUENCE [LARGE SCALE GENOMIC DNA]</scope>
    <source>
        <strain evidence="4 5">NCAIM B.02621</strain>
    </source>
</reference>
<keyword evidence="5" id="KW-1185">Reference proteome</keyword>
<keyword evidence="1" id="KW-0560">Oxidoreductase</keyword>
<dbReference type="SUPFAM" id="SSF51905">
    <property type="entry name" value="FAD/NAD(P)-binding domain"/>
    <property type="match status" value="1"/>
</dbReference>